<gene>
    <name evidence="14" type="ORF">HK415_17190</name>
</gene>
<proteinExistence type="predicted"/>
<evidence type="ECO:0000256" key="3">
    <source>
        <dbReference type="ARBA" id="ARBA00012438"/>
    </source>
</evidence>
<keyword evidence="6 11" id="KW-0812">Transmembrane</keyword>
<dbReference type="InterPro" id="IPR050428">
    <property type="entry name" value="TCS_sensor_his_kinase"/>
</dbReference>
<evidence type="ECO:0000256" key="5">
    <source>
        <dbReference type="ARBA" id="ARBA00022679"/>
    </source>
</evidence>
<dbReference type="SMART" id="SM00387">
    <property type="entry name" value="HATPase_c"/>
    <property type="match status" value="1"/>
</dbReference>
<dbReference type="InterPro" id="IPR005467">
    <property type="entry name" value="His_kinase_dom"/>
</dbReference>
<dbReference type="RefSeq" id="WP_171561391.1">
    <property type="nucleotide sequence ID" value="NZ_JABFCS010000001.1"/>
</dbReference>
<name>A0A849KAS5_9BURK</name>
<dbReference type="EMBL" id="JABFCS010000001">
    <property type="protein sequence ID" value="NNU44530.1"/>
    <property type="molecule type" value="Genomic_DNA"/>
</dbReference>
<dbReference type="PANTHER" id="PTHR45436">
    <property type="entry name" value="SENSOR HISTIDINE KINASE YKOH"/>
    <property type="match status" value="1"/>
</dbReference>
<keyword evidence="5" id="KW-0808">Transferase</keyword>
<feature type="transmembrane region" description="Helical" evidence="11">
    <location>
        <begin position="170"/>
        <end position="189"/>
    </location>
</feature>
<organism evidence="14 15">
    <name type="scientific">Ramlibacter montanisoli</name>
    <dbReference type="NCBI Taxonomy" id="2732512"/>
    <lineage>
        <taxon>Bacteria</taxon>
        <taxon>Pseudomonadati</taxon>
        <taxon>Pseudomonadota</taxon>
        <taxon>Betaproteobacteria</taxon>
        <taxon>Burkholderiales</taxon>
        <taxon>Comamonadaceae</taxon>
        <taxon>Ramlibacter</taxon>
    </lineage>
</organism>
<dbReference type="PANTHER" id="PTHR45436:SF5">
    <property type="entry name" value="SENSOR HISTIDINE KINASE TRCS"/>
    <property type="match status" value="1"/>
</dbReference>
<reference evidence="14 15" key="2">
    <citation type="submission" date="2020-06" db="EMBL/GenBank/DDBJ databases">
        <title>Ramlibacter rhizophilus sp. nov., isolated from rhizosphere soil of national flower Mugunghwa from South Korea.</title>
        <authorList>
            <person name="Zheng-Fei Y."/>
            <person name="Huan T."/>
        </authorList>
    </citation>
    <scope>NUCLEOTIDE SEQUENCE [LARGE SCALE GENOMIC DNA]</scope>
    <source>
        <strain evidence="14 15">B156</strain>
    </source>
</reference>
<dbReference type="InterPro" id="IPR004358">
    <property type="entry name" value="Sig_transdc_His_kin-like_C"/>
</dbReference>
<dbReference type="SUPFAM" id="SSF55874">
    <property type="entry name" value="ATPase domain of HSP90 chaperone/DNA topoisomerase II/histidine kinase"/>
    <property type="match status" value="1"/>
</dbReference>
<comment type="subcellular location">
    <subcellularLocation>
        <location evidence="2">Membrane</location>
    </subcellularLocation>
</comment>
<dbReference type="InterPro" id="IPR003660">
    <property type="entry name" value="HAMP_dom"/>
</dbReference>
<dbReference type="InterPro" id="IPR003594">
    <property type="entry name" value="HATPase_dom"/>
</dbReference>
<evidence type="ECO:0000256" key="11">
    <source>
        <dbReference type="SAM" id="Phobius"/>
    </source>
</evidence>
<dbReference type="EC" id="2.7.13.3" evidence="3"/>
<evidence type="ECO:0000313" key="14">
    <source>
        <dbReference type="EMBL" id="NNU44530.1"/>
    </source>
</evidence>
<evidence type="ECO:0000256" key="10">
    <source>
        <dbReference type="ARBA" id="ARBA00023136"/>
    </source>
</evidence>
<reference evidence="14 15" key="1">
    <citation type="submission" date="2020-05" db="EMBL/GenBank/DDBJ databases">
        <authorList>
            <person name="Khan S.A."/>
            <person name="Jeon C.O."/>
            <person name="Chun B.H."/>
        </authorList>
    </citation>
    <scope>NUCLEOTIDE SEQUENCE [LARGE SCALE GENOMIC DNA]</scope>
    <source>
        <strain evidence="14 15">B156</strain>
    </source>
</reference>
<evidence type="ECO:0000256" key="7">
    <source>
        <dbReference type="ARBA" id="ARBA00022777"/>
    </source>
</evidence>
<keyword evidence="15" id="KW-1185">Reference proteome</keyword>
<dbReference type="Gene3D" id="3.30.565.10">
    <property type="entry name" value="Histidine kinase-like ATPase, C-terminal domain"/>
    <property type="match status" value="1"/>
</dbReference>
<dbReference type="CDD" id="cd00082">
    <property type="entry name" value="HisKA"/>
    <property type="match status" value="1"/>
</dbReference>
<evidence type="ECO:0000256" key="4">
    <source>
        <dbReference type="ARBA" id="ARBA00022553"/>
    </source>
</evidence>
<dbReference type="GO" id="GO:0000155">
    <property type="term" value="F:phosphorelay sensor kinase activity"/>
    <property type="evidence" value="ECO:0007669"/>
    <property type="project" value="InterPro"/>
</dbReference>
<evidence type="ECO:0000259" key="12">
    <source>
        <dbReference type="PROSITE" id="PS50109"/>
    </source>
</evidence>
<dbReference type="Gene3D" id="1.10.287.130">
    <property type="match status" value="1"/>
</dbReference>
<evidence type="ECO:0000256" key="2">
    <source>
        <dbReference type="ARBA" id="ARBA00004370"/>
    </source>
</evidence>
<keyword evidence="4" id="KW-0597">Phosphoprotein</keyword>
<dbReference type="InterPro" id="IPR036890">
    <property type="entry name" value="HATPase_C_sf"/>
</dbReference>
<comment type="catalytic activity">
    <reaction evidence="1">
        <text>ATP + protein L-histidine = ADP + protein N-phospho-L-histidine.</text>
        <dbReference type="EC" id="2.7.13.3"/>
    </reaction>
</comment>
<evidence type="ECO:0000256" key="8">
    <source>
        <dbReference type="ARBA" id="ARBA00022989"/>
    </source>
</evidence>
<keyword evidence="7 14" id="KW-0418">Kinase</keyword>
<dbReference type="PRINTS" id="PR00344">
    <property type="entry name" value="BCTRLSENSOR"/>
</dbReference>
<evidence type="ECO:0000313" key="15">
    <source>
        <dbReference type="Proteomes" id="UP000552954"/>
    </source>
</evidence>
<dbReference type="InterPro" id="IPR003661">
    <property type="entry name" value="HisK_dim/P_dom"/>
</dbReference>
<protein>
    <recommendedName>
        <fullName evidence="3">histidine kinase</fullName>
        <ecNumber evidence="3">2.7.13.3</ecNumber>
    </recommendedName>
</protein>
<dbReference type="AlphaFoldDB" id="A0A849KAS5"/>
<comment type="caution">
    <text evidence="14">The sequence shown here is derived from an EMBL/GenBank/DDBJ whole genome shotgun (WGS) entry which is preliminary data.</text>
</comment>
<dbReference type="GO" id="GO:0005886">
    <property type="term" value="C:plasma membrane"/>
    <property type="evidence" value="ECO:0007669"/>
    <property type="project" value="TreeGrafter"/>
</dbReference>
<feature type="domain" description="HAMP" evidence="13">
    <location>
        <begin position="190"/>
        <end position="241"/>
    </location>
</feature>
<accession>A0A849KAS5</accession>
<keyword evidence="8 11" id="KW-1133">Transmembrane helix</keyword>
<feature type="domain" description="Histidine kinase" evidence="12">
    <location>
        <begin position="249"/>
        <end position="444"/>
    </location>
</feature>
<evidence type="ECO:0000259" key="13">
    <source>
        <dbReference type="PROSITE" id="PS50885"/>
    </source>
</evidence>
<evidence type="ECO:0000256" key="1">
    <source>
        <dbReference type="ARBA" id="ARBA00000085"/>
    </source>
</evidence>
<evidence type="ECO:0000256" key="6">
    <source>
        <dbReference type="ARBA" id="ARBA00022692"/>
    </source>
</evidence>
<dbReference type="Pfam" id="PF02518">
    <property type="entry name" value="HATPase_c"/>
    <property type="match status" value="1"/>
</dbReference>
<dbReference type="PROSITE" id="PS50109">
    <property type="entry name" value="HIS_KIN"/>
    <property type="match status" value="1"/>
</dbReference>
<keyword evidence="10 11" id="KW-0472">Membrane</keyword>
<evidence type="ECO:0000256" key="9">
    <source>
        <dbReference type="ARBA" id="ARBA00023012"/>
    </source>
</evidence>
<dbReference type="Proteomes" id="UP000552954">
    <property type="component" value="Unassembled WGS sequence"/>
</dbReference>
<dbReference type="PROSITE" id="PS50885">
    <property type="entry name" value="HAMP"/>
    <property type="match status" value="1"/>
</dbReference>
<keyword evidence="9" id="KW-0902">Two-component regulatory system</keyword>
<sequence>MTPGYSIRARLLLGAALVLVAFMAGAGFAVQRAHADSVRAVHFGRLQSTIYLLLARAELDDAGALVMPFGFAEPRLSLPQSGLYASIWNVNRNEQWRSPSTLNIDPPFRRQGVETGRWRNEVIEGKDRSFLAVSYGVNWAAGKSQAPLVLSVVEDRFEFDREVAVFARTLWLWLGGAGLLLLLGQLLLLGWGLAPLRRVAAEVGRIESGAQERIEGRYPTEILPLTDNLNTLIQQERVRQGRYKEALSFLAHSLKTPLAVLRNALNDPAQLPSAVREQVARMDDIVQHQLGRARAGGATRFAPPVLIAPVLDRVRDALVKVYAEKGLAITTECQPDLSWRIDEGDLFEMLGNVMDNAAKWAKSRVVARASREGGKLVMRVEDDGPGFSDTESVLQIHVRGDERVPGHGVGLAVVNDLVGSHHGQLKLSASVFGGARVDIVLPAP</sequence>